<dbReference type="Gene3D" id="1.10.357.10">
    <property type="entry name" value="Tetracycline Repressor, domain 2"/>
    <property type="match status" value="1"/>
</dbReference>
<dbReference type="InterPro" id="IPR009057">
    <property type="entry name" value="Homeodomain-like_sf"/>
</dbReference>
<evidence type="ECO:0000256" key="2">
    <source>
        <dbReference type="PROSITE-ProRule" id="PRU00335"/>
    </source>
</evidence>
<dbReference type="NCBIfam" id="NF008587">
    <property type="entry name" value="PRK11552.1"/>
    <property type="match status" value="1"/>
</dbReference>
<evidence type="ECO:0000313" key="5">
    <source>
        <dbReference type="Proteomes" id="UP001555342"/>
    </source>
</evidence>
<keyword evidence="1 2" id="KW-0238">DNA-binding</keyword>
<dbReference type="PROSITE" id="PS50977">
    <property type="entry name" value="HTH_TETR_2"/>
    <property type="match status" value="1"/>
</dbReference>
<dbReference type="PANTHER" id="PTHR30055">
    <property type="entry name" value="HTH-TYPE TRANSCRIPTIONAL REGULATOR RUTR"/>
    <property type="match status" value="1"/>
</dbReference>
<proteinExistence type="predicted"/>
<reference evidence="4 5" key="1">
    <citation type="submission" date="2024-07" db="EMBL/GenBank/DDBJ databases">
        <authorList>
            <person name="Wang L."/>
        </authorList>
    </citation>
    <scope>NUCLEOTIDE SEQUENCE [LARGE SCALE GENOMIC DNA]</scope>
    <source>
        <strain evidence="4 5">WL359</strain>
    </source>
</reference>
<dbReference type="InterPro" id="IPR036271">
    <property type="entry name" value="Tet_transcr_reg_TetR-rel_C_sf"/>
</dbReference>
<dbReference type="Pfam" id="PF09209">
    <property type="entry name" value="CecR_C"/>
    <property type="match status" value="1"/>
</dbReference>
<dbReference type="InterPro" id="IPR050109">
    <property type="entry name" value="HTH-type_TetR-like_transc_reg"/>
</dbReference>
<feature type="domain" description="HTH tetR-type" evidence="3">
    <location>
        <begin position="13"/>
        <end position="72"/>
    </location>
</feature>
<keyword evidence="5" id="KW-1185">Reference proteome</keyword>
<dbReference type="EMBL" id="JBFMVT010000002">
    <property type="protein sequence ID" value="MEW7314160.1"/>
    <property type="molecule type" value="Genomic_DNA"/>
</dbReference>
<dbReference type="RefSeq" id="WP_367596207.1">
    <property type="nucleotide sequence ID" value="NZ_JBFMVT010000002.1"/>
</dbReference>
<dbReference type="SUPFAM" id="SSF46689">
    <property type="entry name" value="Homeodomain-like"/>
    <property type="match status" value="1"/>
</dbReference>
<dbReference type="InterPro" id="IPR023772">
    <property type="entry name" value="DNA-bd_HTH_TetR-type_CS"/>
</dbReference>
<evidence type="ECO:0000313" key="4">
    <source>
        <dbReference type="EMBL" id="MEW7314160.1"/>
    </source>
</evidence>
<protein>
    <submittedName>
        <fullName evidence="4">Transcriptional regulator CecR</fullName>
    </submittedName>
</protein>
<dbReference type="PRINTS" id="PR00455">
    <property type="entry name" value="HTHTETR"/>
</dbReference>
<organism evidence="4 5">
    <name type="scientific">Buttiauxella gaviniae</name>
    <dbReference type="NCBI Taxonomy" id="82990"/>
    <lineage>
        <taxon>Bacteria</taxon>
        <taxon>Pseudomonadati</taxon>
        <taxon>Pseudomonadota</taxon>
        <taxon>Gammaproteobacteria</taxon>
        <taxon>Enterobacterales</taxon>
        <taxon>Enterobacteriaceae</taxon>
        <taxon>Buttiauxella</taxon>
    </lineage>
</organism>
<name>A0ABV3NY22_9ENTR</name>
<dbReference type="Gene3D" id="1.10.10.60">
    <property type="entry name" value="Homeodomain-like"/>
    <property type="match status" value="1"/>
</dbReference>
<dbReference type="PANTHER" id="PTHR30055:SF146">
    <property type="entry name" value="HTH-TYPE TRANSCRIPTIONAL DUAL REGULATOR CECR"/>
    <property type="match status" value="1"/>
</dbReference>
<dbReference type="InterPro" id="IPR001647">
    <property type="entry name" value="HTH_TetR"/>
</dbReference>
<evidence type="ECO:0000259" key="3">
    <source>
        <dbReference type="PROSITE" id="PS50977"/>
    </source>
</evidence>
<gene>
    <name evidence="4" type="primary">cecR</name>
    <name evidence="4" type="ORF">AB1E22_15930</name>
</gene>
<sequence length="231" mass="25451">MNATPTPVTSRGEQAKNTLIAAALAQFGEYGLHATTRDIAALAGQNIAAITYYFGSKEELYMACAQWIADFITHNFKPHVEHAEAILNQQPPDKAKIRELIHTACEHMIILLTADETLNLSKFISREQLSPTPAYQLIHDQVIAPMHAHLTSLVGCYTGSPPDDTATILHTHALLGQVLAFRLGRETILLRAGWATFDKENVQQISDVVRSHIDFILQGLSSERGKSGNEK</sequence>
<dbReference type="Pfam" id="PF00440">
    <property type="entry name" value="TetR_N"/>
    <property type="match status" value="1"/>
</dbReference>
<evidence type="ECO:0000256" key="1">
    <source>
        <dbReference type="ARBA" id="ARBA00023125"/>
    </source>
</evidence>
<feature type="DNA-binding region" description="H-T-H motif" evidence="2">
    <location>
        <begin position="35"/>
        <end position="54"/>
    </location>
</feature>
<dbReference type="PROSITE" id="PS01081">
    <property type="entry name" value="HTH_TETR_1"/>
    <property type="match status" value="1"/>
</dbReference>
<comment type="caution">
    <text evidence="4">The sequence shown here is derived from an EMBL/GenBank/DDBJ whole genome shotgun (WGS) entry which is preliminary data.</text>
</comment>
<dbReference type="InterPro" id="IPR015292">
    <property type="entry name" value="Tscrpt_reg_YbiH_C"/>
</dbReference>
<dbReference type="Proteomes" id="UP001555342">
    <property type="component" value="Unassembled WGS sequence"/>
</dbReference>
<dbReference type="SUPFAM" id="SSF48498">
    <property type="entry name" value="Tetracyclin repressor-like, C-terminal domain"/>
    <property type="match status" value="1"/>
</dbReference>
<accession>A0ABV3NY22</accession>